<keyword evidence="1" id="KW-0472">Membrane</keyword>
<dbReference type="EMBL" id="CP036339">
    <property type="protein sequence ID" value="QDT74011.1"/>
    <property type="molecule type" value="Genomic_DNA"/>
</dbReference>
<evidence type="ECO:0000256" key="1">
    <source>
        <dbReference type="SAM" id="Phobius"/>
    </source>
</evidence>
<dbReference type="RefSeq" id="WP_145433795.1">
    <property type="nucleotide sequence ID" value="NZ_CP036339.1"/>
</dbReference>
<dbReference type="KEGG" id="llh:I41_32040"/>
<evidence type="ECO:0000313" key="2">
    <source>
        <dbReference type="EMBL" id="QDT74011.1"/>
    </source>
</evidence>
<evidence type="ECO:0000313" key="3">
    <source>
        <dbReference type="Proteomes" id="UP000317909"/>
    </source>
</evidence>
<keyword evidence="1" id="KW-0812">Transmembrane</keyword>
<feature type="transmembrane region" description="Helical" evidence="1">
    <location>
        <begin position="68"/>
        <end position="89"/>
    </location>
</feature>
<name>A0A517U077_9BACT</name>
<keyword evidence="3" id="KW-1185">Reference proteome</keyword>
<proteinExistence type="predicted"/>
<keyword evidence="1" id="KW-1133">Transmembrane helix</keyword>
<dbReference type="Proteomes" id="UP000317909">
    <property type="component" value="Chromosome"/>
</dbReference>
<dbReference type="AlphaFoldDB" id="A0A517U077"/>
<feature type="transmembrane region" description="Helical" evidence="1">
    <location>
        <begin position="101"/>
        <end position="121"/>
    </location>
</feature>
<evidence type="ECO:0008006" key="4">
    <source>
        <dbReference type="Google" id="ProtNLM"/>
    </source>
</evidence>
<protein>
    <recommendedName>
        <fullName evidence="4">ATP synthase protein I</fullName>
    </recommendedName>
</protein>
<gene>
    <name evidence="2" type="ORF">I41_32040</name>
</gene>
<sequence length="138" mass="14056">MTVRRAAKYIAILGLFLAAVAAATGIVAARQYGSGAYLASLVSATMIWSVGALSLLIVALAPTPPARVNAALLGMLVRMALPMVAIAYFSKSNHPLAADGIVGLLVVHYLLGLVAETLLSVRLISPSSVKAPGTVASS</sequence>
<reference evidence="2 3" key="1">
    <citation type="submission" date="2019-02" db="EMBL/GenBank/DDBJ databases">
        <title>Deep-cultivation of Planctomycetes and their phenomic and genomic characterization uncovers novel biology.</title>
        <authorList>
            <person name="Wiegand S."/>
            <person name="Jogler M."/>
            <person name="Boedeker C."/>
            <person name="Pinto D."/>
            <person name="Vollmers J."/>
            <person name="Rivas-Marin E."/>
            <person name="Kohn T."/>
            <person name="Peeters S.H."/>
            <person name="Heuer A."/>
            <person name="Rast P."/>
            <person name="Oberbeckmann S."/>
            <person name="Bunk B."/>
            <person name="Jeske O."/>
            <person name="Meyerdierks A."/>
            <person name="Storesund J.E."/>
            <person name="Kallscheuer N."/>
            <person name="Luecker S."/>
            <person name="Lage O.M."/>
            <person name="Pohl T."/>
            <person name="Merkel B.J."/>
            <person name="Hornburger P."/>
            <person name="Mueller R.-W."/>
            <person name="Bruemmer F."/>
            <person name="Labrenz M."/>
            <person name="Spormann A.M."/>
            <person name="Op den Camp H."/>
            <person name="Overmann J."/>
            <person name="Amann R."/>
            <person name="Jetten M.S.M."/>
            <person name="Mascher T."/>
            <person name="Medema M.H."/>
            <person name="Devos D.P."/>
            <person name="Kaster A.-K."/>
            <person name="Ovreas L."/>
            <person name="Rohde M."/>
            <person name="Galperin M.Y."/>
            <person name="Jogler C."/>
        </authorList>
    </citation>
    <scope>NUCLEOTIDE SEQUENCE [LARGE SCALE GENOMIC DNA]</scope>
    <source>
        <strain evidence="2 3">I41</strain>
    </source>
</reference>
<accession>A0A517U077</accession>
<organism evidence="2 3">
    <name type="scientific">Lacipirellula limnantheis</name>
    <dbReference type="NCBI Taxonomy" id="2528024"/>
    <lineage>
        <taxon>Bacteria</taxon>
        <taxon>Pseudomonadati</taxon>
        <taxon>Planctomycetota</taxon>
        <taxon>Planctomycetia</taxon>
        <taxon>Pirellulales</taxon>
        <taxon>Lacipirellulaceae</taxon>
        <taxon>Lacipirellula</taxon>
    </lineage>
</organism>
<feature type="transmembrane region" description="Helical" evidence="1">
    <location>
        <begin position="38"/>
        <end position="61"/>
    </location>
</feature>
<dbReference type="OrthoDB" id="9901236at2"/>